<dbReference type="OrthoDB" id="411429at2759"/>
<gene>
    <name evidence="1" type="primary">PKHD1L1</name>
    <name evidence="1" type="ORF">SNEC2469_LOCUS1521</name>
</gene>
<keyword evidence="2" id="KW-1185">Reference proteome</keyword>
<evidence type="ECO:0000313" key="2">
    <source>
        <dbReference type="Proteomes" id="UP000601435"/>
    </source>
</evidence>
<evidence type="ECO:0000313" key="1">
    <source>
        <dbReference type="EMBL" id="CAE7200131.1"/>
    </source>
</evidence>
<accession>A0A812J9B1</accession>
<comment type="caution">
    <text evidence="1">The sequence shown here is derived from an EMBL/GenBank/DDBJ whole genome shotgun (WGS) entry which is preliminary data.</text>
</comment>
<dbReference type="EMBL" id="CAJNJA010005854">
    <property type="protein sequence ID" value="CAE7200131.1"/>
    <property type="molecule type" value="Genomic_DNA"/>
</dbReference>
<protein>
    <submittedName>
        <fullName evidence="1">PKHD1L1 protein</fullName>
    </submittedName>
</protein>
<reference evidence="1" key="1">
    <citation type="submission" date="2021-02" db="EMBL/GenBank/DDBJ databases">
        <authorList>
            <person name="Dougan E. K."/>
            <person name="Rhodes N."/>
            <person name="Thang M."/>
            <person name="Chan C."/>
        </authorList>
    </citation>
    <scope>NUCLEOTIDE SEQUENCE</scope>
</reference>
<sequence>MAMLFGMRAVISSRFCPSEAPCFWWYQGPSSLDGFQTWNSTRYTSMLLSGSLPACRWDSTNQCCEEDGVPNPQIALPDRKGFAVCHNDVHYRDDGSFGYCGDNDFSSATLPRSCGNRFPGRTTTTTTFGDWMPVTEWENQACSGHPDDFLVTAAPGLDACKARCAAMLPFCKGIEFTSPTKRCELWTHPEGILQTNGVPFTTCLKYTPAPVFYRLDGGVDRACRGATPSDNPPGNYVVVEASSLQQCQEVCAKWQGCSGVEYNYYTRCEIWTRAEGIQAVQYVPGHTCMNYSARV</sequence>
<proteinExistence type="predicted"/>
<dbReference type="AlphaFoldDB" id="A0A812J9B1"/>
<dbReference type="Proteomes" id="UP000601435">
    <property type="component" value="Unassembled WGS sequence"/>
</dbReference>
<name>A0A812J9B1_9DINO</name>
<organism evidence="1 2">
    <name type="scientific">Symbiodinium necroappetens</name>
    <dbReference type="NCBI Taxonomy" id="1628268"/>
    <lineage>
        <taxon>Eukaryota</taxon>
        <taxon>Sar</taxon>
        <taxon>Alveolata</taxon>
        <taxon>Dinophyceae</taxon>
        <taxon>Suessiales</taxon>
        <taxon>Symbiodiniaceae</taxon>
        <taxon>Symbiodinium</taxon>
    </lineage>
</organism>